<dbReference type="AlphaFoldDB" id="A0A0L7N9W2"/>
<dbReference type="PATRIC" id="fig|285.49.peg.3677"/>
<dbReference type="RefSeq" id="WP_053281500.1">
    <property type="nucleotide sequence ID" value="NZ_JNVD01000003.1"/>
</dbReference>
<evidence type="ECO:0000313" key="3">
    <source>
        <dbReference type="Proteomes" id="UP000037442"/>
    </source>
</evidence>
<evidence type="ECO:0000256" key="1">
    <source>
        <dbReference type="SAM" id="MobiDB-lite"/>
    </source>
</evidence>
<proteinExistence type="predicted"/>
<protein>
    <submittedName>
        <fullName evidence="2">Uncharacterized protein</fullName>
    </submittedName>
</protein>
<sequence>MPEPLSPAITMRKLPLGLLLGWVLIAGTAQAQVMRCVDAKTGEVTYTNGRCISGEMSTQIQAAQSAEEIAAERVNASQARERSKAQMARDDAQRSQREEQERKEREAAERAQARAGANLENTPACRQARERYNAILAEATPDPATWGERSQAAQAQMEMSCLGAAAYQQLQQSRALQPNAINRPQWGYGYPPNRYPPARPTPSQPPAKIVNCNVFRCYDNRGGVHPVP</sequence>
<name>A0A0L7N9W2_COMTE</name>
<organism evidence="2 3">
    <name type="scientific">Comamonas testosteroni</name>
    <name type="common">Pseudomonas testosteroni</name>
    <dbReference type="NCBI Taxonomy" id="285"/>
    <lineage>
        <taxon>Bacteria</taxon>
        <taxon>Pseudomonadati</taxon>
        <taxon>Pseudomonadota</taxon>
        <taxon>Betaproteobacteria</taxon>
        <taxon>Burkholderiales</taxon>
        <taxon>Comamonadaceae</taxon>
        <taxon>Comamonas</taxon>
    </lineage>
</organism>
<gene>
    <name evidence="2" type="ORF">GL58_17790</name>
</gene>
<feature type="region of interest" description="Disordered" evidence="1">
    <location>
        <begin position="71"/>
        <end position="118"/>
    </location>
</feature>
<comment type="caution">
    <text evidence="2">The sequence shown here is derived from an EMBL/GenBank/DDBJ whole genome shotgun (WGS) entry which is preliminary data.</text>
</comment>
<accession>A0A0L7N9W2</accession>
<dbReference type="EMBL" id="JNVD01000003">
    <property type="protein sequence ID" value="KOC30668.1"/>
    <property type="molecule type" value="Genomic_DNA"/>
</dbReference>
<feature type="compositionally biased region" description="Basic and acidic residues" evidence="1">
    <location>
        <begin position="79"/>
        <end position="112"/>
    </location>
</feature>
<evidence type="ECO:0000313" key="2">
    <source>
        <dbReference type="EMBL" id="KOC30668.1"/>
    </source>
</evidence>
<dbReference type="Proteomes" id="UP000037442">
    <property type="component" value="Unassembled WGS sequence"/>
</dbReference>
<reference evidence="3" key="1">
    <citation type="submission" date="2014-06" db="EMBL/GenBank/DDBJ databases">
        <title>Draft genome sequence of C. testosteroni WDL7.</title>
        <authorList>
            <person name="Wu Y."/>
            <person name="Seshan H."/>
            <person name="Arumugam K."/>
        </authorList>
    </citation>
    <scope>NUCLEOTIDE SEQUENCE [LARGE SCALE GENOMIC DNA]</scope>
    <source>
        <strain evidence="3">WDL7</strain>
    </source>
</reference>